<proteinExistence type="predicted"/>
<dbReference type="CDD" id="cd02972">
    <property type="entry name" value="DsbA_family"/>
    <property type="match status" value="1"/>
</dbReference>
<evidence type="ECO:0000259" key="1">
    <source>
        <dbReference type="Pfam" id="PF13462"/>
    </source>
</evidence>
<dbReference type="Pfam" id="PF13462">
    <property type="entry name" value="Thioredoxin_4"/>
    <property type="match status" value="1"/>
</dbReference>
<dbReference type="Gene3D" id="3.40.30.10">
    <property type="entry name" value="Glutaredoxin"/>
    <property type="match status" value="1"/>
</dbReference>
<organism evidence="2 3">
    <name type="scientific">Chitinophaga agri</name>
    <dbReference type="NCBI Taxonomy" id="2703787"/>
    <lineage>
        <taxon>Bacteria</taxon>
        <taxon>Pseudomonadati</taxon>
        <taxon>Bacteroidota</taxon>
        <taxon>Chitinophagia</taxon>
        <taxon>Chitinophagales</taxon>
        <taxon>Chitinophagaceae</taxon>
        <taxon>Chitinophaga</taxon>
    </lineage>
</organism>
<protein>
    <submittedName>
        <fullName evidence="2">Thioredoxin domain-containing protein</fullName>
    </submittedName>
</protein>
<reference evidence="2 3" key="1">
    <citation type="submission" date="2020-01" db="EMBL/GenBank/DDBJ databases">
        <title>Complete genome sequence of Chitinophaga sp. H33E-04 isolated from quinoa roots.</title>
        <authorList>
            <person name="Weon H.-Y."/>
            <person name="Lee S.A."/>
        </authorList>
    </citation>
    <scope>NUCLEOTIDE SEQUENCE [LARGE SCALE GENOMIC DNA]</scope>
    <source>
        <strain evidence="2 3">H33E-04</strain>
    </source>
</reference>
<dbReference type="InterPro" id="IPR036249">
    <property type="entry name" value="Thioredoxin-like_sf"/>
</dbReference>
<gene>
    <name evidence="2" type="ORF">GWR21_18530</name>
</gene>
<accession>A0A6B9ZIB9</accession>
<dbReference type="InterPro" id="IPR012336">
    <property type="entry name" value="Thioredoxin-like_fold"/>
</dbReference>
<evidence type="ECO:0000313" key="3">
    <source>
        <dbReference type="Proteomes" id="UP000476411"/>
    </source>
</evidence>
<keyword evidence="3" id="KW-1185">Reference proteome</keyword>
<dbReference type="Proteomes" id="UP000476411">
    <property type="component" value="Chromosome"/>
</dbReference>
<dbReference type="KEGG" id="chih:GWR21_18530"/>
<sequence length="179" mass="20432">MLRPIFNAARDHYQGDPFAPVELLMYSDLHNASCASIYPAIRHLRNVMGSDLKFVFRHFPSPDKHPLSLDAAIATEIAAKYGKFWEMHDIVMENQTRLSRAMFPYLASAVGVELPFFEEGRKHRAVFHKIINDYEGASRSGVDAAPTIFINGKKYNGHLHYASLYKTCRYAMTLKEMAF</sequence>
<name>A0A6B9ZIB9_9BACT</name>
<dbReference type="EMBL" id="CP048113">
    <property type="protein sequence ID" value="QHS61519.1"/>
    <property type="molecule type" value="Genomic_DNA"/>
</dbReference>
<dbReference type="RefSeq" id="WP_162333188.1">
    <property type="nucleotide sequence ID" value="NZ_CP048113.1"/>
</dbReference>
<feature type="domain" description="Thioredoxin-like fold" evidence="1">
    <location>
        <begin position="10"/>
        <end position="165"/>
    </location>
</feature>
<evidence type="ECO:0000313" key="2">
    <source>
        <dbReference type="EMBL" id="QHS61519.1"/>
    </source>
</evidence>
<dbReference type="SUPFAM" id="SSF52833">
    <property type="entry name" value="Thioredoxin-like"/>
    <property type="match status" value="1"/>
</dbReference>
<dbReference type="AlphaFoldDB" id="A0A6B9ZIB9"/>